<gene>
    <name evidence="2" type="ORF">EDD77_12725</name>
</gene>
<evidence type="ECO:0000256" key="1">
    <source>
        <dbReference type="SAM" id="Phobius"/>
    </source>
</evidence>
<evidence type="ECO:0000313" key="3">
    <source>
        <dbReference type="Proteomes" id="UP000295184"/>
    </source>
</evidence>
<feature type="transmembrane region" description="Helical" evidence="1">
    <location>
        <begin position="120"/>
        <end position="137"/>
    </location>
</feature>
<protein>
    <submittedName>
        <fullName evidence="2">DUF2975 family protein</fullName>
    </submittedName>
</protein>
<keyword evidence="1" id="KW-0472">Membrane</keyword>
<dbReference type="GeneID" id="97380140"/>
<feature type="transmembrane region" description="Helical" evidence="1">
    <location>
        <begin position="12"/>
        <end position="35"/>
    </location>
</feature>
<feature type="transmembrane region" description="Helical" evidence="1">
    <location>
        <begin position="55"/>
        <end position="72"/>
    </location>
</feature>
<organism evidence="2 3">
    <name type="scientific">Allofournierella massiliensis</name>
    <dbReference type="NCBI Taxonomy" id="1650663"/>
    <lineage>
        <taxon>Bacteria</taxon>
        <taxon>Bacillati</taxon>
        <taxon>Bacillota</taxon>
        <taxon>Clostridia</taxon>
        <taxon>Eubacteriales</taxon>
        <taxon>Oscillospiraceae</taxon>
        <taxon>Allofournierella</taxon>
    </lineage>
</organism>
<dbReference type="InterPro" id="IPR021354">
    <property type="entry name" value="DUF2975"/>
</dbReference>
<dbReference type="RefSeq" id="WP_058963426.1">
    <property type="nucleotide sequence ID" value="NZ_CABKVM010000014.1"/>
</dbReference>
<dbReference type="STRING" id="1650663.GCA_001486665_00938"/>
<feature type="transmembrane region" description="Helical" evidence="1">
    <location>
        <begin position="93"/>
        <end position="114"/>
    </location>
</feature>
<dbReference type="EMBL" id="SLUM01000027">
    <property type="protein sequence ID" value="TCL53778.1"/>
    <property type="molecule type" value="Genomic_DNA"/>
</dbReference>
<keyword evidence="1" id="KW-1133">Transmembrane helix</keyword>
<dbReference type="AlphaFoldDB" id="A0A4R1QJG2"/>
<dbReference type="Proteomes" id="UP000295184">
    <property type="component" value="Unassembled WGS sequence"/>
</dbReference>
<dbReference type="Pfam" id="PF11188">
    <property type="entry name" value="DUF2975"/>
    <property type="match status" value="1"/>
</dbReference>
<sequence>MKQQNDAVGSLAISQLLVKVFLGVLVGVDVAAYWLVEWFLSWTRYRLTADLPWQALFLLTLYAASIPAYFALYRLYRLLANLDKGQVFVEQNVTCLAVLSRCCWVVAAICLASALYYLPYLLVMVAAAFMALILRIVQNVFRQACEMKDELDLTV</sequence>
<reference evidence="2 3" key="1">
    <citation type="submission" date="2019-03" db="EMBL/GenBank/DDBJ databases">
        <title>Genomic Encyclopedia of Type Strains, Phase IV (KMG-IV): sequencing the most valuable type-strain genomes for metagenomic binning, comparative biology and taxonomic classification.</title>
        <authorList>
            <person name="Goeker M."/>
        </authorList>
    </citation>
    <scope>NUCLEOTIDE SEQUENCE [LARGE SCALE GENOMIC DNA]</scope>
    <source>
        <strain evidence="2 3">DSM 100451</strain>
    </source>
</reference>
<accession>A0A4R1QJG2</accession>
<proteinExistence type="predicted"/>
<name>A0A4R1QJG2_9FIRM</name>
<evidence type="ECO:0000313" key="2">
    <source>
        <dbReference type="EMBL" id="TCL53778.1"/>
    </source>
</evidence>
<dbReference type="OrthoDB" id="2003714at2"/>
<keyword evidence="1" id="KW-0812">Transmembrane</keyword>
<comment type="caution">
    <text evidence="2">The sequence shown here is derived from an EMBL/GenBank/DDBJ whole genome shotgun (WGS) entry which is preliminary data.</text>
</comment>